<name>D6TWU3_KTERA</name>
<organism evidence="2 3">
    <name type="scientific">Ktedonobacter racemifer DSM 44963</name>
    <dbReference type="NCBI Taxonomy" id="485913"/>
    <lineage>
        <taxon>Bacteria</taxon>
        <taxon>Bacillati</taxon>
        <taxon>Chloroflexota</taxon>
        <taxon>Ktedonobacteria</taxon>
        <taxon>Ktedonobacterales</taxon>
        <taxon>Ktedonobacteraceae</taxon>
        <taxon>Ktedonobacter</taxon>
    </lineage>
</organism>
<protein>
    <recommendedName>
        <fullName evidence="1">DUF6985 domain-containing protein</fullName>
    </recommendedName>
</protein>
<dbReference type="STRING" id="485913.Krac_5775"/>
<gene>
    <name evidence="2" type="ORF">Krac_5775</name>
</gene>
<feature type="domain" description="DUF6985" evidence="1">
    <location>
        <begin position="24"/>
        <end position="163"/>
    </location>
</feature>
<dbReference type="eggNOG" id="ENOG5032SZU">
    <property type="taxonomic scope" value="Bacteria"/>
</dbReference>
<keyword evidence="3" id="KW-1185">Reference proteome</keyword>
<sequence>MNDSNQGLGSLQQHLDIPEWVFSDEEWVCSDEVSVNFFGGKPLRFVITDPLPNPNLVQQIERALQNFFQLDTHYRDSLSDLVYESYEKTLDAVDMDPLELSTKEDIWKYVYPTEVYISQRDRRDEAIYVQVACECEWEVEHGLQLVFKDGARITRVSQQDGHLTTADAYDIPDSEDPLLSAI</sequence>
<dbReference type="AlphaFoldDB" id="D6TWU3"/>
<dbReference type="InParanoid" id="D6TWU3"/>
<dbReference type="EMBL" id="ADVG01000003">
    <property type="protein sequence ID" value="EFH84676.1"/>
    <property type="molecule type" value="Genomic_DNA"/>
</dbReference>
<dbReference type="Pfam" id="PF22481">
    <property type="entry name" value="DUF6985"/>
    <property type="match status" value="1"/>
</dbReference>
<evidence type="ECO:0000259" key="1">
    <source>
        <dbReference type="Pfam" id="PF22481"/>
    </source>
</evidence>
<evidence type="ECO:0000313" key="2">
    <source>
        <dbReference type="EMBL" id="EFH84676.1"/>
    </source>
</evidence>
<reference evidence="2 3" key="1">
    <citation type="journal article" date="2011" name="Stand. Genomic Sci.">
        <title>Non-contiguous finished genome sequence and contextual data of the filamentous soil bacterium Ktedonobacter racemifer type strain (SOSP1-21).</title>
        <authorList>
            <person name="Chang Y.J."/>
            <person name="Land M."/>
            <person name="Hauser L."/>
            <person name="Chertkov O."/>
            <person name="Del Rio T.G."/>
            <person name="Nolan M."/>
            <person name="Copeland A."/>
            <person name="Tice H."/>
            <person name="Cheng J.F."/>
            <person name="Lucas S."/>
            <person name="Han C."/>
            <person name="Goodwin L."/>
            <person name="Pitluck S."/>
            <person name="Ivanova N."/>
            <person name="Ovchinikova G."/>
            <person name="Pati A."/>
            <person name="Chen A."/>
            <person name="Palaniappan K."/>
            <person name="Mavromatis K."/>
            <person name="Liolios K."/>
            <person name="Brettin T."/>
            <person name="Fiebig A."/>
            <person name="Rohde M."/>
            <person name="Abt B."/>
            <person name="Goker M."/>
            <person name="Detter J.C."/>
            <person name="Woyke T."/>
            <person name="Bristow J."/>
            <person name="Eisen J.A."/>
            <person name="Markowitz V."/>
            <person name="Hugenholtz P."/>
            <person name="Kyrpides N.C."/>
            <person name="Klenk H.P."/>
            <person name="Lapidus A."/>
        </authorList>
    </citation>
    <scope>NUCLEOTIDE SEQUENCE [LARGE SCALE GENOMIC DNA]</scope>
    <source>
        <strain evidence="3">DSM 44963</strain>
    </source>
</reference>
<proteinExistence type="predicted"/>
<accession>D6TWU3</accession>
<dbReference type="Proteomes" id="UP000004508">
    <property type="component" value="Unassembled WGS sequence"/>
</dbReference>
<dbReference type="InterPro" id="IPR054254">
    <property type="entry name" value="DUF6985"/>
</dbReference>
<comment type="caution">
    <text evidence="2">The sequence shown here is derived from an EMBL/GenBank/DDBJ whole genome shotgun (WGS) entry which is preliminary data.</text>
</comment>
<evidence type="ECO:0000313" key="3">
    <source>
        <dbReference type="Proteomes" id="UP000004508"/>
    </source>
</evidence>